<reference evidence="15" key="2">
    <citation type="submission" date="2025-08" db="UniProtKB">
        <authorList>
            <consortium name="Ensembl"/>
        </authorList>
    </citation>
    <scope>IDENTIFICATION</scope>
</reference>
<evidence type="ECO:0000256" key="7">
    <source>
        <dbReference type="ARBA" id="ARBA00023098"/>
    </source>
</evidence>
<name>A0AAQ4QSX7_GASAC</name>
<comment type="subunit">
    <text evidence="11">AMPK is a heterotrimer of an alpha catalytic subunit (PRKAA1 or PRKAA2), a beta (PRKAB1 or PRKAB2) and a gamma non-catalytic subunits (PRKAG1, PRKAG2 or PRKAG3). Interacts with FNIP1 and FNIP2.</text>
</comment>
<feature type="domain" description="CBS" evidence="14">
    <location>
        <begin position="279"/>
        <end position="339"/>
    </location>
</feature>
<dbReference type="Gene3D" id="3.10.580.10">
    <property type="entry name" value="CBS-domain"/>
    <property type="match status" value="2"/>
</dbReference>
<dbReference type="GO" id="GO:0016208">
    <property type="term" value="F:AMP binding"/>
    <property type="evidence" value="ECO:0007669"/>
    <property type="project" value="TreeGrafter"/>
</dbReference>
<evidence type="ECO:0000256" key="1">
    <source>
        <dbReference type="ARBA" id="ARBA00006750"/>
    </source>
</evidence>
<dbReference type="FunFam" id="3.10.580.10:FF:000004">
    <property type="entry name" value="Protein kinase AMP-activated non-catalytic subunit gamma 2"/>
    <property type="match status" value="1"/>
</dbReference>
<comment type="similarity">
    <text evidence="1">Belongs to the 5'-AMP-activated protein kinase gamma subunit family.</text>
</comment>
<reference evidence="15 16" key="1">
    <citation type="journal article" date="2021" name="G3 (Bethesda)">
        <title>Improved contiguity of the threespine stickleback genome using long-read sequencing.</title>
        <authorList>
            <person name="Nath S."/>
            <person name="Shaw D.E."/>
            <person name="White M.A."/>
        </authorList>
    </citation>
    <scope>NUCLEOTIDE SEQUENCE [LARGE SCALE GENOMIC DNA]</scope>
    <source>
        <strain evidence="15 16">Lake Benthic</strain>
    </source>
</reference>
<protein>
    <recommendedName>
        <fullName evidence="14">CBS domain-containing protein</fullName>
    </recommendedName>
</protein>
<organism evidence="15 16">
    <name type="scientific">Gasterosteus aculeatus aculeatus</name>
    <name type="common">three-spined stickleback</name>
    <dbReference type="NCBI Taxonomy" id="481459"/>
    <lineage>
        <taxon>Eukaryota</taxon>
        <taxon>Metazoa</taxon>
        <taxon>Chordata</taxon>
        <taxon>Craniata</taxon>
        <taxon>Vertebrata</taxon>
        <taxon>Euteleostomi</taxon>
        <taxon>Actinopterygii</taxon>
        <taxon>Neopterygii</taxon>
        <taxon>Teleostei</taxon>
        <taxon>Neoteleostei</taxon>
        <taxon>Acanthomorphata</taxon>
        <taxon>Eupercaria</taxon>
        <taxon>Perciformes</taxon>
        <taxon>Cottioidei</taxon>
        <taxon>Gasterosteales</taxon>
        <taxon>Gasterosteidae</taxon>
        <taxon>Gasterosteus</taxon>
    </lineage>
</organism>
<feature type="compositionally biased region" description="Polar residues" evidence="13">
    <location>
        <begin position="45"/>
        <end position="58"/>
    </location>
</feature>
<dbReference type="PROSITE" id="PS51371">
    <property type="entry name" value="CBS"/>
    <property type="match status" value="4"/>
</dbReference>
<dbReference type="GO" id="GO:0006633">
    <property type="term" value="P:fatty acid biosynthetic process"/>
    <property type="evidence" value="ECO:0007669"/>
    <property type="project" value="UniProtKB-KW"/>
</dbReference>
<reference evidence="15" key="3">
    <citation type="submission" date="2025-09" db="UniProtKB">
        <authorList>
            <consortium name="Ensembl"/>
        </authorList>
    </citation>
    <scope>IDENTIFICATION</scope>
</reference>
<proteinExistence type="inferred from homology"/>
<feature type="domain" description="CBS" evidence="14">
    <location>
        <begin position="352"/>
        <end position="414"/>
    </location>
</feature>
<evidence type="ECO:0000256" key="10">
    <source>
        <dbReference type="ARBA" id="ARBA00023180"/>
    </source>
</evidence>
<dbReference type="PANTHER" id="PTHR13780:SF122">
    <property type="entry name" value="5'-AMP-ACTIVATED PROTEIN KINASE SUBUNIT GAMMA-2"/>
    <property type="match status" value="1"/>
</dbReference>
<keyword evidence="5" id="KW-0547">Nucleotide-binding</keyword>
<dbReference type="GO" id="GO:0005634">
    <property type="term" value="C:nucleus"/>
    <property type="evidence" value="ECO:0007669"/>
    <property type="project" value="TreeGrafter"/>
</dbReference>
<dbReference type="CDD" id="cd04641">
    <property type="entry name" value="CBS_euAMPK_gamma-like_repeat2"/>
    <property type="match status" value="1"/>
</dbReference>
<keyword evidence="8 12" id="KW-0129">CBS domain</keyword>
<dbReference type="Pfam" id="PF00571">
    <property type="entry name" value="CBS"/>
    <property type="match status" value="3"/>
</dbReference>
<dbReference type="GO" id="GO:0005829">
    <property type="term" value="C:cytosol"/>
    <property type="evidence" value="ECO:0007669"/>
    <property type="project" value="UniProtKB-ARBA"/>
</dbReference>
<evidence type="ECO:0000313" key="16">
    <source>
        <dbReference type="Proteomes" id="UP000007635"/>
    </source>
</evidence>
<dbReference type="GO" id="GO:0019887">
    <property type="term" value="F:protein kinase regulator activity"/>
    <property type="evidence" value="ECO:0007669"/>
    <property type="project" value="TreeGrafter"/>
</dbReference>
<dbReference type="InterPro" id="IPR000644">
    <property type="entry name" value="CBS_dom"/>
</dbReference>
<evidence type="ECO:0000256" key="13">
    <source>
        <dbReference type="SAM" id="MobiDB-lite"/>
    </source>
</evidence>
<dbReference type="InterPro" id="IPR046342">
    <property type="entry name" value="CBS_dom_sf"/>
</dbReference>
<feature type="region of interest" description="Disordered" evidence="13">
    <location>
        <begin position="41"/>
        <end position="60"/>
    </location>
</feature>
<evidence type="ECO:0000256" key="4">
    <source>
        <dbReference type="ARBA" id="ARBA00022737"/>
    </source>
</evidence>
<keyword evidence="2" id="KW-0444">Lipid biosynthesis</keyword>
<sequence>MAQPQTKRSHHTVMCPPGLQLEAPFLSTSPPLSFFQRAPFRRPSSPCSTRARTSSFNVNPGHPKTVFLNQIGPPQLESPPKTPRRLSFSGIFRSTSRDSKPQPVSIKLFTCNKQDKARGADYPGYSIFIRVPSPPYPPDPPLSSPPPPCVPPHQNLSAFPLEMYQEEPRRLETRLQESERDIYMRFMKCHKCYDLIPTSSKLVVFDTTLQVKKAFFALVANGVRAAPLWESKKQSFVGMLTITDFINILTRYYKSPMVQIYELEEHKIETWRELYLQETFKPLVHISPGASIFEAVHSLIKNKIHRLPVIDPVSGNALYILTHKRILKFLQLFVCEMPMPAFMKQTLEDLSVGTYDNIAFIHPHTPLITALSVFTLRRVSALPVVDHHGRVVDIYSKFDVINLAAEKTYNNLDLTVTQALRHRSQYFEGVMKCNKLETLDTIVDRIVKAEVHRLVVVDEDSRIVGIVSLSDILQALVLTPAGEN</sequence>
<dbReference type="InterPro" id="IPR050511">
    <property type="entry name" value="AMPK_gamma/SDS23_families"/>
</dbReference>
<dbReference type="SUPFAM" id="SSF54631">
    <property type="entry name" value="CBS-domain pair"/>
    <property type="match status" value="2"/>
</dbReference>
<dbReference type="Proteomes" id="UP000007635">
    <property type="component" value="Unassembled WGS sequence"/>
</dbReference>
<dbReference type="GO" id="GO:0031588">
    <property type="term" value="C:nucleotide-activated protein kinase complex"/>
    <property type="evidence" value="ECO:0007669"/>
    <property type="project" value="TreeGrafter"/>
</dbReference>
<evidence type="ECO:0000256" key="12">
    <source>
        <dbReference type="PROSITE-ProRule" id="PRU00703"/>
    </source>
</evidence>
<dbReference type="SMART" id="SM00116">
    <property type="entry name" value="CBS"/>
    <property type="match status" value="4"/>
</dbReference>
<keyword evidence="9" id="KW-0275">Fatty acid biosynthesis</keyword>
<evidence type="ECO:0000256" key="6">
    <source>
        <dbReference type="ARBA" id="ARBA00022840"/>
    </source>
</evidence>
<feature type="domain" description="CBS" evidence="14">
    <location>
        <begin position="426"/>
        <end position="483"/>
    </location>
</feature>
<dbReference type="GO" id="GO:0005524">
    <property type="term" value="F:ATP binding"/>
    <property type="evidence" value="ECO:0007669"/>
    <property type="project" value="UniProtKB-KW"/>
</dbReference>
<keyword evidence="3" id="KW-0597">Phosphoprotein</keyword>
<accession>A0AAQ4QSX7</accession>
<keyword evidence="4" id="KW-0677">Repeat</keyword>
<evidence type="ECO:0000256" key="9">
    <source>
        <dbReference type="ARBA" id="ARBA00023160"/>
    </source>
</evidence>
<dbReference type="CDD" id="cd04618">
    <property type="entry name" value="CBS_euAMPK_gamma-like_repeat1"/>
    <property type="match status" value="1"/>
</dbReference>
<evidence type="ECO:0000259" key="14">
    <source>
        <dbReference type="PROSITE" id="PS51371"/>
    </source>
</evidence>
<dbReference type="GO" id="GO:0019901">
    <property type="term" value="F:protein kinase binding"/>
    <property type="evidence" value="ECO:0007669"/>
    <property type="project" value="TreeGrafter"/>
</dbReference>
<evidence type="ECO:0000256" key="2">
    <source>
        <dbReference type="ARBA" id="ARBA00022516"/>
    </source>
</evidence>
<evidence type="ECO:0000256" key="5">
    <source>
        <dbReference type="ARBA" id="ARBA00022741"/>
    </source>
</evidence>
<dbReference type="PANTHER" id="PTHR13780">
    <property type="entry name" value="AMP-ACTIVATED PROTEIN KINASE, GAMMA REGULATORY SUBUNIT"/>
    <property type="match status" value="1"/>
</dbReference>
<keyword evidence="9" id="KW-0276">Fatty acid metabolism</keyword>
<evidence type="ECO:0000313" key="15">
    <source>
        <dbReference type="Ensembl" id="ENSGACP00000054405.1"/>
    </source>
</evidence>
<keyword evidence="6" id="KW-0067">ATP-binding</keyword>
<keyword evidence="10" id="KW-0325">Glycoprotein</keyword>
<evidence type="ECO:0000256" key="8">
    <source>
        <dbReference type="ARBA" id="ARBA00023122"/>
    </source>
</evidence>
<dbReference type="Ensembl" id="ENSGACT00000054395.1">
    <property type="protein sequence ID" value="ENSGACP00000054405.1"/>
    <property type="gene ID" value="ENSGACG00000005629.2"/>
</dbReference>
<evidence type="ECO:0000256" key="3">
    <source>
        <dbReference type="ARBA" id="ARBA00022553"/>
    </source>
</evidence>
<evidence type="ECO:0000256" key="11">
    <source>
        <dbReference type="ARBA" id="ARBA00025878"/>
    </source>
</evidence>
<feature type="domain" description="CBS" evidence="14">
    <location>
        <begin position="197"/>
        <end position="257"/>
    </location>
</feature>
<dbReference type="AlphaFoldDB" id="A0AAQ4QSX7"/>
<dbReference type="GeneTree" id="ENSGT00950000183019"/>
<keyword evidence="7" id="KW-0443">Lipid metabolism</keyword>
<keyword evidence="16" id="KW-1185">Reference proteome</keyword>
<dbReference type="FunFam" id="3.10.580.10:FF:000003">
    <property type="entry name" value="Protein kinase AMP-activated non-catalytic subunit gamma 1"/>
    <property type="match status" value="1"/>
</dbReference>